<feature type="domain" description="C2H2-type" evidence="9">
    <location>
        <begin position="37"/>
        <end position="66"/>
    </location>
</feature>
<keyword evidence="7" id="KW-0539">Nucleus</keyword>
<feature type="domain" description="C2H2-type" evidence="9">
    <location>
        <begin position="98"/>
        <end position="123"/>
    </location>
</feature>
<dbReference type="GO" id="GO:0005634">
    <property type="term" value="C:nucleus"/>
    <property type="evidence" value="ECO:0007669"/>
    <property type="project" value="UniProtKB-SubCell"/>
</dbReference>
<dbReference type="PROSITE" id="PS50157">
    <property type="entry name" value="ZINC_FINGER_C2H2_2"/>
    <property type="match status" value="4"/>
</dbReference>
<dbReference type="PANTHER" id="PTHR46179:SF13">
    <property type="entry name" value="C2H2-TYPE DOMAIN-CONTAINING PROTEIN"/>
    <property type="match status" value="1"/>
</dbReference>
<dbReference type="Gene3D" id="3.30.160.60">
    <property type="entry name" value="Classic Zinc Finger"/>
    <property type="match status" value="4"/>
</dbReference>
<keyword evidence="4" id="KW-0862">Zinc</keyword>
<gene>
    <name evidence="10" type="ORF">CXG81DRAFT_4459</name>
</gene>
<dbReference type="GO" id="GO:0006357">
    <property type="term" value="P:regulation of transcription by RNA polymerase II"/>
    <property type="evidence" value="ECO:0007669"/>
    <property type="project" value="TreeGrafter"/>
</dbReference>
<evidence type="ECO:0000313" key="11">
    <source>
        <dbReference type="Proteomes" id="UP000274922"/>
    </source>
</evidence>
<evidence type="ECO:0000256" key="1">
    <source>
        <dbReference type="ARBA" id="ARBA00004123"/>
    </source>
</evidence>
<sequence>PPLERPLECPQAGCNLRFSHQAKLDRHMAMHAAERTFACPVPDCGKAYTRRDHLRRHGLTTTAHRRAYLCNQPMCGASYDSLDALQQHESAHTDKKPHACTVEGCIVAFRRPGELQAHIRAQH</sequence>
<proteinExistence type="predicted"/>
<feature type="non-terminal residue" evidence="10">
    <location>
        <position position="123"/>
    </location>
</feature>
<dbReference type="Proteomes" id="UP000274922">
    <property type="component" value="Unassembled WGS sequence"/>
</dbReference>
<dbReference type="EMBL" id="ML014358">
    <property type="protein sequence ID" value="RKO98817.1"/>
    <property type="molecule type" value="Genomic_DNA"/>
</dbReference>
<dbReference type="SMART" id="SM00355">
    <property type="entry name" value="ZnF_C2H2"/>
    <property type="match status" value="4"/>
</dbReference>
<dbReference type="PROSITE" id="PS00028">
    <property type="entry name" value="ZINC_FINGER_C2H2_1"/>
    <property type="match status" value="3"/>
</dbReference>
<evidence type="ECO:0000256" key="7">
    <source>
        <dbReference type="ARBA" id="ARBA00023242"/>
    </source>
</evidence>
<evidence type="ECO:0000256" key="3">
    <source>
        <dbReference type="ARBA" id="ARBA00022771"/>
    </source>
</evidence>
<dbReference type="Pfam" id="PF00096">
    <property type="entry name" value="zf-C2H2"/>
    <property type="match status" value="2"/>
</dbReference>
<keyword evidence="5" id="KW-0805">Transcription regulation</keyword>
<keyword evidence="2" id="KW-0479">Metal-binding</keyword>
<dbReference type="InterPro" id="IPR036236">
    <property type="entry name" value="Znf_C2H2_sf"/>
</dbReference>
<keyword evidence="6" id="KW-0804">Transcription</keyword>
<dbReference type="SUPFAM" id="SSF57667">
    <property type="entry name" value="beta-beta-alpha zinc fingers"/>
    <property type="match status" value="2"/>
</dbReference>
<feature type="domain" description="C2H2-type" evidence="9">
    <location>
        <begin position="68"/>
        <end position="97"/>
    </location>
</feature>
<feature type="domain" description="C2H2-type" evidence="9">
    <location>
        <begin position="7"/>
        <end position="36"/>
    </location>
</feature>
<keyword evidence="3 8" id="KW-0863">Zinc-finger</keyword>
<dbReference type="InterPro" id="IPR013087">
    <property type="entry name" value="Znf_C2H2_type"/>
</dbReference>
<dbReference type="GO" id="GO:0008270">
    <property type="term" value="F:zinc ion binding"/>
    <property type="evidence" value="ECO:0007669"/>
    <property type="project" value="UniProtKB-KW"/>
</dbReference>
<reference evidence="11" key="1">
    <citation type="journal article" date="2018" name="Nat. Microbiol.">
        <title>Leveraging single-cell genomics to expand the fungal tree of life.</title>
        <authorList>
            <person name="Ahrendt S.R."/>
            <person name="Quandt C.A."/>
            <person name="Ciobanu D."/>
            <person name="Clum A."/>
            <person name="Salamov A."/>
            <person name="Andreopoulos B."/>
            <person name="Cheng J.F."/>
            <person name="Woyke T."/>
            <person name="Pelin A."/>
            <person name="Henrissat B."/>
            <person name="Reynolds N.K."/>
            <person name="Benny G.L."/>
            <person name="Smith M.E."/>
            <person name="James T.Y."/>
            <person name="Grigoriev I.V."/>
        </authorList>
    </citation>
    <scope>NUCLEOTIDE SEQUENCE [LARGE SCALE GENOMIC DNA]</scope>
    <source>
        <strain evidence="11">ATCC 52028</strain>
    </source>
</reference>
<evidence type="ECO:0000256" key="6">
    <source>
        <dbReference type="ARBA" id="ARBA00023163"/>
    </source>
</evidence>
<evidence type="ECO:0000259" key="9">
    <source>
        <dbReference type="PROSITE" id="PS50157"/>
    </source>
</evidence>
<evidence type="ECO:0000256" key="4">
    <source>
        <dbReference type="ARBA" id="ARBA00022833"/>
    </source>
</evidence>
<evidence type="ECO:0000313" key="10">
    <source>
        <dbReference type="EMBL" id="RKO98817.1"/>
    </source>
</evidence>
<dbReference type="AlphaFoldDB" id="A0A4V1ITZ9"/>
<organism evidence="10 11">
    <name type="scientific">Caulochytrium protostelioides</name>
    <dbReference type="NCBI Taxonomy" id="1555241"/>
    <lineage>
        <taxon>Eukaryota</taxon>
        <taxon>Fungi</taxon>
        <taxon>Fungi incertae sedis</taxon>
        <taxon>Chytridiomycota</taxon>
        <taxon>Chytridiomycota incertae sedis</taxon>
        <taxon>Chytridiomycetes</taxon>
        <taxon>Caulochytriales</taxon>
        <taxon>Caulochytriaceae</taxon>
        <taxon>Caulochytrium</taxon>
    </lineage>
</organism>
<dbReference type="STRING" id="1555241.A0A4V1ITZ9"/>
<comment type="subcellular location">
    <subcellularLocation>
        <location evidence="1">Nucleus</location>
    </subcellularLocation>
</comment>
<accession>A0A4V1ITZ9</accession>
<evidence type="ECO:0000256" key="5">
    <source>
        <dbReference type="ARBA" id="ARBA00023015"/>
    </source>
</evidence>
<protein>
    <recommendedName>
        <fullName evidence="9">C2H2-type domain-containing protein</fullName>
    </recommendedName>
</protein>
<name>A0A4V1ITZ9_9FUNG</name>
<dbReference type="OrthoDB" id="6365676at2759"/>
<evidence type="ECO:0000256" key="8">
    <source>
        <dbReference type="PROSITE-ProRule" id="PRU00042"/>
    </source>
</evidence>
<keyword evidence="11" id="KW-1185">Reference proteome</keyword>
<evidence type="ECO:0000256" key="2">
    <source>
        <dbReference type="ARBA" id="ARBA00022723"/>
    </source>
</evidence>
<dbReference type="PANTHER" id="PTHR46179">
    <property type="entry name" value="ZINC FINGER PROTEIN"/>
    <property type="match status" value="1"/>
</dbReference>
<feature type="non-terminal residue" evidence="10">
    <location>
        <position position="1"/>
    </location>
</feature>
<dbReference type="InterPro" id="IPR051061">
    <property type="entry name" value="Zinc_finger_trans_reg"/>
</dbReference>